<sequence>MTGRMDDTAAEDSDWRRAVLADSEAALAELCVTVEQALAEPEPLAVPGVKALLTAVVGATALADERTHEIIASLPSDGSRDHADAPDGGVLTQFGEAVLERFRRSGGPVDR</sequence>
<reference evidence="1 2" key="1">
    <citation type="submission" date="2019-11" db="EMBL/GenBank/DDBJ databases">
        <authorList>
            <person name="Holert J."/>
        </authorList>
    </citation>
    <scope>NUCLEOTIDE SEQUENCE [LARGE SCALE GENOMIC DNA]</scope>
    <source>
        <strain evidence="1">BC8_1</strain>
    </source>
</reference>
<evidence type="ECO:0000313" key="1">
    <source>
        <dbReference type="EMBL" id="CAA0108804.1"/>
    </source>
</evidence>
<protein>
    <submittedName>
        <fullName evidence="1">Uncharacterized protein</fullName>
    </submittedName>
</protein>
<name>A0A5S9PV88_MYCVN</name>
<dbReference type="RefSeq" id="WP_159230069.1">
    <property type="nucleotide sequence ID" value="NZ_CACSIP010000012.1"/>
</dbReference>
<organism evidence="1 2">
    <name type="scientific">Mycolicibacterium vanbaalenii</name>
    <name type="common">Mycobacterium vanbaalenii</name>
    <dbReference type="NCBI Taxonomy" id="110539"/>
    <lineage>
        <taxon>Bacteria</taxon>
        <taxon>Bacillati</taxon>
        <taxon>Actinomycetota</taxon>
        <taxon>Actinomycetes</taxon>
        <taxon>Mycobacteriales</taxon>
        <taxon>Mycobacteriaceae</taxon>
        <taxon>Mycolicibacterium</taxon>
    </lineage>
</organism>
<dbReference type="AlphaFoldDB" id="A0A5S9PV88"/>
<accession>A0A5S9PV88</accession>
<proteinExistence type="predicted"/>
<dbReference type="EMBL" id="CACSIP010000012">
    <property type="protein sequence ID" value="CAA0108804.1"/>
    <property type="molecule type" value="Genomic_DNA"/>
</dbReference>
<gene>
    <name evidence="1" type="ORF">AELLOGFF_00641</name>
</gene>
<dbReference type="Proteomes" id="UP000430146">
    <property type="component" value="Unassembled WGS sequence"/>
</dbReference>
<evidence type="ECO:0000313" key="2">
    <source>
        <dbReference type="Proteomes" id="UP000430146"/>
    </source>
</evidence>
<keyword evidence="2" id="KW-1185">Reference proteome</keyword>